<dbReference type="Proteomes" id="UP001254848">
    <property type="component" value="Unassembled WGS sequence"/>
</dbReference>
<dbReference type="Gene3D" id="3.90.1720.10">
    <property type="entry name" value="endopeptidase domain like (from Nostoc punctiforme)"/>
    <property type="match status" value="1"/>
</dbReference>
<evidence type="ECO:0000313" key="6">
    <source>
        <dbReference type="EMBL" id="MDT8901707.1"/>
    </source>
</evidence>
<evidence type="ECO:0000259" key="5">
    <source>
        <dbReference type="PROSITE" id="PS51935"/>
    </source>
</evidence>
<dbReference type="PROSITE" id="PS51935">
    <property type="entry name" value="NLPC_P60"/>
    <property type="match status" value="1"/>
</dbReference>
<reference evidence="6 7" key="1">
    <citation type="submission" date="2023-07" db="EMBL/GenBank/DDBJ databases">
        <title>The novel representative of Negativicutes class, Anaeroselena agilis gen. nov. sp. nov.</title>
        <authorList>
            <person name="Prokofeva M.I."/>
            <person name="Elcheninov A.G."/>
            <person name="Klyukina A."/>
            <person name="Kublanov I.V."/>
            <person name="Frolov E.N."/>
            <person name="Podosokorskaya O.A."/>
        </authorList>
    </citation>
    <scope>NUCLEOTIDE SEQUENCE [LARGE SCALE GENOMIC DNA]</scope>
    <source>
        <strain evidence="6 7">4137-cl</strain>
    </source>
</reference>
<accession>A0ABU3NY34</accession>
<comment type="caution">
    <text evidence="6">The sequence shown here is derived from an EMBL/GenBank/DDBJ whole genome shotgun (WGS) entry which is preliminary data.</text>
</comment>
<keyword evidence="4" id="KW-0788">Thiol protease</keyword>
<evidence type="ECO:0000256" key="1">
    <source>
        <dbReference type="ARBA" id="ARBA00007074"/>
    </source>
</evidence>
<feature type="domain" description="NlpC/P60" evidence="5">
    <location>
        <begin position="178"/>
        <end position="302"/>
    </location>
</feature>
<protein>
    <submittedName>
        <fullName evidence="6">C40 family peptidase</fullName>
    </submittedName>
</protein>
<dbReference type="InterPro" id="IPR000064">
    <property type="entry name" value="NLP_P60_dom"/>
</dbReference>
<dbReference type="InterPro" id="IPR038765">
    <property type="entry name" value="Papain-like_cys_pep_sf"/>
</dbReference>
<keyword evidence="2" id="KW-0645">Protease</keyword>
<keyword evidence="7" id="KW-1185">Reference proteome</keyword>
<evidence type="ECO:0000256" key="4">
    <source>
        <dbReference type="ARBA" id="ARBA00022807"/>
    </source>
</evidence>
<dbReference type="InterPro" id="IPR057812">
    <property type="entry name" value="SH3_YKFC_2nd"/>
</dbReference>
<evidence type="ECO:0000256" key="2">
    <source>
        <dbReference type="ARBA" id="ARBA00022670"/>
    </source>
</evidence>
<dbReference type="Gene3D" id="2.30.30.40">
    <property type="entry name" value="SH3 Domains"/>
    <property type="match status" value="2"/>
</dbReference>
<name>A0ABU3NY34_9FIRM</name>
<dbReference type="SUPFAM" id="SSF54001">
    <property type="entry name" value="Cysteine proteinases"/>
    <property type="match status" value="1"/>
</dbReference>
<dbReference type="PANTHER" id="PTHR47053">
    <property type="entry name" value="MUREIN DD-ENDOPEPTIDASE MEPH-RELATED"/>
    <property type="match status" value="1"/>
</dbReference>
<sequence>MTDCSTAVNVSAAMLWTAPGPKRDHDRLILGAATDPAAWADGMDEDMRLWLVGQVESQLLYGERVAVLGREGEWLRVAAAEQASGRDGRGYPGWLPAAQVSDNDVFLAERAALPAAAVTATRTLLYADAAGREPVAELSWQTRLPLLAAVGAMLQVRRPDGAVGYISQYAASPLSPAPFDGERLLAEARRFAGLHYVWGGTSAWGFDCSGFALRLYQSQGVAIPRDADEQAAGGTAVADGDLLPGDLLFFAGPGGQGDIHHVGVFAGDSTMIHAPNSRSAIREDDFTVGKYGEEYWGARRYR</sequence>
<keyword evidence="3" id="KW-0378">Hydrolase</keyword>
<proteinExistence type="inferred from homology"/>
<dbReference type="EMBL" id="JAUOZS010000001">
    <property type="protein sequence ID" value="MDT8901707.1"/>
    <property type="molecule type" value="Genomic_DNA"/>
</dbReference>
<dbReference type="InterPro" id="IPR051202">
    <property type="entry name" value="Peptidase_C40"/>
</dbReference>
<dbReference type="Pfam" id="PF00877">
    <property type="entry name" value="NLPC_P60"/>
    <property type="match status" value="1"/>
</dbReference>
<gene>
    <name evidence="6" type="ORF">Q4T40_10670</name>
</gene>
<dbReference type="PANTHER" id="PTHR47053:SF3">
    <property type="entry name" value="GAMMA-D-GLUTAMYL-L-LYSINE DIPEPTIDYL-PEPTIDASE"/>
    <property type="match status" value="1"/>
</dbReference>
<evidence type="ECO:0000313" key="7">
    <source>
        <dbReference type="Proteomes" id="UP001254848"/>
    </source>
</evidence>
<evidence type="ECO:0000256" key="3">
    <source>
        <dbReference type="ARBA" id="ARBA00022801"/>
    </source>
</evidence>
<comment type="similarity">
    <text evidence="1">Belongs to the peptidase C40 family.</text>
</comment>
<dbReference type="Pfam" id="PF23795">
    <property type="entry name" value="SH3_YKFC_2nd"/>
    <property type="match status" value="1"/>
</dbReference>
<organism evidence="6 7">
    <name type="scientific">Anaeroselena agilis</name>
    <dbReference type="NCBI Taxonomy" id="3063788"/>
    <lineage>
        <taxon>Bacteria</taxon>
        <taxon>Bacillati</taxon>
        <taxon>Bacillota</taxon>
        <taxon>Negativicutes</taxon>
        <taxon>Acetonemataceae</taxon>
        <taxon>Anaeroselena</taxon>
    </lineage>
</organism>
<dbReference type="RefSeq" id="WP_413780211.1">
    <property type="nucleotide sequence ID" value="NZ_JAUOZS010000001.1"/>
</dbReference>